<dbReference type="GO" id="GO:0016887">
    <property type="term" value="F:ATP hydrolysis activity"/>
    <property type="evidence" value="ECO:0007669"/>
    <property type="project" value="InterPro"/>
</dbReference>
<dbReference type="EMBL" id="MGKJ01000014">
    <property type="protein sequence ID" value="OGN23858.1"/>
    <property type="molecule type" value="Genomic_DNA"/>
</dbReference>
<dbReference type="Pfam" id="PF17758">
    <property type="entry name" value="Prot_ATP_ID_OB_N"/>
    <property type="match status" value="1"/>
</dbReference>
<dbReference type="GO" id="GO:0005524">
    <property type="term" value="F:ATP binding"/>
    <property type="evidence" value="ECO:0007669"/>
    <property type="project" value="UniProtKB-KW"/>
</dbReference>
<dbReference type="Gene3D" id="2.40.50.140">
    <property type="entry name" value="Nucleic acid-binding proteins"/>
    <property type="match status" value="1"/>
</dbReference>
<dbReference type="SMART" id="SM00382">
    <property type="entry name" value="AAA"/>
    <property type="match status" value="1"/>
</dbReference>
<evidence type="ECO:0000256" key="4">
    <source>
        <dbReference type="ARBA" id="ARBA00022942"/>
    </source>
</evidence>
<name>A0A1F8GGL3_9BACT</name>
<evidence type="ECO:0000259" key="6">
    <source>
        <dbReference type="SMART" id="SM00382"/>
    </source>
</evidence>
<comment type="caution">
    <text evidence="7">The sequence shown here is derived from an EMBL/GenBank/DDBJ whole genome shotgun (WGS) entry which is preliminary data.</text>
</comment>
<dbReference type="STRING" id="1802695.A3A13_02085"/>
<evidence type="ECO:0000256" key="3">
    <source>
        <dbReference type="ARBA" id="ARBA00022840"/>
    </source>
</evidence>
<dbReference type="GO" id="GO:0000502">
    <property type="term" value="C:proteasome complex"/>
    <property type="evidence" value="ECO:0007669"/>
    <property type="project" value="UniProtKB-KW"/>
</dbReference>
<keyword evidence="4" id="KW-0647">Proteasome</keyword>
<keyword evidence="2" id="KW-0547">Nucleotide-binding</keyword>
<dbReference type="Proteomes" id="UP000178911">
    <property type="component" value="Unassembled WGS sequence"/>
</dbReference>
<dbReference type="Pfam" id="PF00004">
    <property type="entry name" value="AAA"/>
    <property type="match status" value="1"/>
</dbReference>
<keyword evidence="5" id="KW-0175">Coiled coil</keyword>
<evidence type="ECO:0000256" key="1">
    <source>
        <dbReference type="ARBA" id="ARBA00006914"/>
    </source>
</evidence>
<protein>
    <recommendedName>
        <fullName evidence="6">AAA+ ATPase domain-containing protein</fullName>
    </recommendedName>
</protein>
<proteinExistence type="inferred from homology"/>
<accession>A0A1F8GGL3</accession>
<feature type="coiled-coil region" evidence="5">
    <location>
        <begin position="13"/>
        <end position="79"/>
    </location>
</feature>
<keyword evidence="3" id="KW-0067">ATP-binding</keyword>
<dbReference type="PANTHER" id="PTHR23073">
    <property type="entry name" value="26S PROTEASOME REGULATORY SUBUNIT"/>
    <property type="match status" value="1"/>
</dbReference>
<evidence type="ECO:0000256" key="2">
    <source>
        <dbReference type="ARBA" id="ARBA00022741"/>
    </source>
</evidence>
<dbReference type="InterPro" id="IPR027417">
    <property type="entry name" value="P-loop_NTPase"/>
</dbReference>
<organism evidence="7 8">
    <name type="scientific">Candidatus Yanofskybacteria bacterium RIFCSPLOWO2_01_FULL_43_22</name>
    <dbReference type="NCBI Taxonomy" id="1802695"/>
    <lineage>
        <taxon>Bacteria</taxon>
        <taxon>Candidatus Yanofskyibacteriota</taxon>
    </lineage>
</organism>
<dbReference type="InterPro" id="IPR003593">
    <property type="entry name" value="AAA+_ATPase"/>
</dbReference>
<reference evidence="7 8" key="1">
    <citation type="journal article" date="2016" name="Nat. Commun.">
        <title>Thousands of microbial genomes shed light on interconnected biogeochemical processes in an aquifer system.</title>
        <authorList>
            <person name="Anantharaman K."/>
            <person name="Brown C.T."/>
            <person name="Hug L.A."/>
            <person name="Sharon I."/>
            <person name="Castelle C.J."/>
            <person name="Probst A.J."/>
            <person name="Thomas B.C."/>
            <person name="Singh A."/>
            <person name="Wilkins M.J."/>
            <person name="Karaoz U."/>
            <person name="Brodie E.L."/>
            <person name="Williams K.H."/>
            <person name="Hubbard S.S."/>
            <person name="Banfield J.F."/>
        </authorList>
    </citation>
    <scope>NUCLEOTIDE SEQUENCE [LARGE SCALE GENOMIC DNA]</scope>
</reference>
<sequence>MASRNRKKLDEDLNGIFENLVKLGEEVERLEQEVVRLGGENSQLLAANQNLVARLRERINELTQTTATLEKVLEVLKALRRLPNSYAHFLNFVDQENKVADILYGGQRKRVGVDPEINASQLLLGTSVIMSGETSAVIGIDPNPEGMGNVVTLKRYISDNIALVESQHGDKATAYISNGVNKNEAVPNSKVLLNGNFVVGVVESAEDSIRRATNQYLLAEVPDVDFEDIGGLDEELHTIRTEIEDSFEVPRLYDIYTIPKESHVLLHGLPGNGKTMIAKAIAKVMLDKYRDRITPHASGNFFAVRGPELENKWVGETERMLREVVDSAASLAKRSESPVFVFFDDCEAFLLRRGAGISSDVNMGHVTQFTTLLEGIKEIRGVYFILATNRIDLIDPAVIRRMSLKMRIPEPNKDATTKIFRKLLRNAPLRGGQDLEHVVGTVVERLYRDSNENNFIEIVFQDDTSQVVKISQLVSGKIISDIVNKAKKIAKNRDKNLAESEWPTGISSEDLLEALEMEFKSNEGLPTTKEMILEWLKQKGITKAVDYTRKLFGEQLGERQIRHFVQ</sequence>
<evidence type="ECO:0000256" key="5">
    <source>
        <dbReference type="SAM" id="Coils"/>
    </source>
</evidence>
<evidence type="ECO:0000313" key="7">
    <source>
        <dbReference type="EMBL" id="OGN23858.1"/>
    </source>
</evidence>
<gene>
    <name evidence="7" type="ORF">A3A13_02085</name>
</gene>
<dbReference type="InterPro" id="IPR003959">
    <property type="entry name" value="ATPase_AAA_core"/>
</dbReference>
<dbReference type="InterPro" id="IPR041626">
    <property type="entry name" value="Prot_ATP_ID_OB_N"/>
</dbReference>
<dbReference type="Gene3D" id="3.40.50.300">
    <property type="entry name" value="P-loop containing nucleotide triphosphate hydrolases"/>
    <property type="match status" value="1"/>
</dbReference>
<dbReference type="SUPFAM" id="SSF52540">
    <property type="entry name" value="P-loop containing nucleoside triphosphate hydrolases"/>
    <property type="match status" value="1"/>
</dbReference>
<feature type="domain" description="AAA+ ATPase" evidence="6">
    <location>
        <begin position="260"/>
        <end position="412"/>
    </location>
</feature>
<dbReference type="InterPro" id="IPR012340">
    <property type="entry name" value="NA-bd_OB-fold"/>
</dbReference>
<dbReference type="AlphaFoldDB" id="A0A1F8GGL3"/>
<dbReference type="InterPro" id="IPR050221">
    <property type="entry name" value="26S_Proteasome_ATPase"/>
</dbReference>
<comment type="similarity">
    <text evidence="1">Belongs to the AAA ATPase family.</text>
</comment>
<evidence type="ECO:0000313" key="8">
    <source>
        <dbReference type="Proteomes" id="UP000178911"/>
    </source>
</evidence>